<dbReference type="RefSeq" id="WP_187591391.1">
    <property type="nucleotide sequence ID" value="NZ_CP060723.1"/>
</dbReference>
<dbReference type="GO" id="GO:0050821">
    <property type="term" value="P:protein stabilization"/>
    <property type="evidence" value="ECO:0007669"/>
    <property type="project" value="TreeGrafter"/>
</dbReference>
<gene>
    <name evidence="4" type="ORF">H9L23_16260</name>
</gene>
<dbReference type="PANTHER" id="PTHR35089:SF1">
    <property type="entry name" value="CHAPERONE PROTEIN SKP"/>
    <property type="match status" value="1"/>
</dbReference>
<proteinExistence type="inferred from homology"/>
<feature type="signal peptide" evidence="3">
    <location>
        <begin position="1"/>
        <end position="19"/>
    </location>
</feature>
<dbReference type="InterPro" id="IPR024930">
    <property type="entry name" value="Skp_dom_sf"/>
</dbReference>
<dbReference type="SUPFAM" id="SSF111384">
    <property type="entry name" value="OmpH-like"/>
    <property type="match status" value="1"/>
</dbReference>
<dbReference type="InterPro" id="IPR005632">
    <property type="entry name" value="Chaperone_Skp"/>
</dbReference>
<comment type="similarity">
    <text evidence="1">Belongs to the Skp family.</text>
</comment>
<evidence type="ECO:0000313" key="4">
    <source>
        <dbReference type="EMBL" id="QNN40683.1"/>
    </source>
</evidence>
<dbReference type="Gene3D" id="3.30.910.20">
    <property type="entry name" value="Skp domain"/>
    <property type="match status" value="1"/>
</dbReference>
<reference evidence="4 5" key="1">
    <citation type="submission" date="2020-08" db="EMBL/GenBank/DDBJ databases">
        <title>Genome sequence of Pedobacter roseus KACC 11594T.</title>
        <authorList>
            <person name="Hyun D.-W."/>
            <person name="Bae J.-W."/>
        </authorList>
    </citation>
    <scope>NUCLEOTIDE SEQUENCE [LARGE SCALE GENOMIC DNA]</scope>
    <source>
        <strain evidence="4 5">KACC 11594</strain>
    </source>
</reference>
<dbReference type="GO" id="GO:0005829">
    <property type="term" value="C:cytosol"/>
    <property type="evidence" value="ECO:0007669"/>
    <property type="project" value="TreeGrafter"/>
</dbReference>
<keyword evidence="5" id="KW-1185">Reference proteome</keyword>
<keyword evidence="2 3" id="KW-0732">Signal</keyword>
<organism evidence="4 5">
    <name type="scientific">Pedobacter roseus</name>
    <dbReference type="NCBI Taxonomy" id="336820"/>
    <lineage>
        <taxon>Bacteria</taxon>
        <taxon>Pseudomonadati</taxon>
        <taxon>Bacteroidota</taxon>
        <taxon>Sphingobacteriia</taxon>
        <taxon>Sphingobacteriales</taxon>
        <taxon>Sphingobacteriaceae</taxon>
        <taxon>Pedobacter</taxon>
    </lineage>
</organism>
<dbReference type="GO" id="GO:0051082">
    <property type="term" value="F:unfolded protein binding"/>
    <property type="evidence" value="ECO:0007669"/>
    <property type="project" value="InterPro"/>
</dbReference>
<dbReference type="PANTHER" id="PTHR35089">
    <property type="entry name" value="CHAPERONE PROTEIN SKP"/>
    <property type="match status" value="1"/>
</dbReference>
<dbReference type="AlphaFoldDB" id="A0A7G9QBF8"/>
<dbReference type="Pfam" id="PF03938">
    <property type="entry name" value="OmpH"/>
    <property type="match status" value="1"/>
</dbReference>
<name>A0A7G9QBF8_9SPHI</name>
<dbReference type="KEGG" id="proe:H9L23_16260"/>
<dbReference type="SMART" id="SM00935">
    <property type="entry name" value="OmpH"/>
    <property type="match status" value="1"/>
</dbReference>
<evidence type="ECO:0000256" key="3">
    <source>
        <dbReference type="SAM" id="SignalP"/>
    </source>
</evidence>
<sequence length="176" mass="20489">MKKYLFIAFLLCTFIGAFAQKFAYVDTEYILKHLPEYKSALSQLDVASKQWQQQVDQNFSEIDRMYKAYQADQVLLTDDMRKRRENEIIEKEKQAKEFQRSKFGPDGDLFQSRTKLIKPIQDKVAEAIKQIAKSKYLDFIFDKSSEATMMIYASSSYDVSNDVIVKLGYKPGTVNN</sequence>
<accession>A0A7G9QBF8</accession>
<dbReference type="EMBL" id="CP060723">
    <property type="protein sequence ID" value="QNN40683.1"/>
    <property type="molecule type" value="Genomic_DNA"/>
</dbReference>
<evidence type="ECO:0000313" key="5">
    <source>
        <dbReference type="Proteomes" id="UP000515806"/>
    </source>
</evidence>
<feature type="chain" id="PRO_5028895577" evidence="3">
    <location>
        <begin position="20"/>
        <end position="176"/>
    </location>
</feature>
<evidence type="ECO:0000256" key="1">
    <source>
        <dbReference type="ARBA" id="ARBA00009091"/>
    </source>
</evidence>
<dbReference type="Proteomes" id="UP000515806">
    <property type="component" value="Chromosome"/>
</dbReference>
<evidence type="ECO:0000256" key="2">
    <source>
        <dbReference type="ARBA" id="ARBA00022729"/>
    </source>
</evidence>
<protein>
    <submittedName>
        <fullName evidence="4">OmpH family outer membrane protein</fullName>
    </submittedName>
</protein>